<keyword evidence="1 6" id="KW-0489">Methyltransferase</keyword>
<dbReference type="EMBL" id="WHVB01000038">
    <property type="protein sequence ID" value="KAF8467038.1"/>
    <property type="molecule type" value="Genomic_DNA"/>
</dbReference>
<dbReference type="GO" id="GO:0008171">
    <property type="term" value="F:O-methyltransferase activity"/>
    <property type="evidence" value="ECO:0007669"/>
    <property type="project" value="InterPro"/>
</dbReference>
<evidence type="ECO:0000313" key="7">
    <source>
        <dbReference type="Proteomes" id="UP000759537"/>
    </source>
</evidence>
<dbReference type="OrthoDB" id="2410195at2759"/>
<dbReference type="Pfam" id="PF00891">
    <property type="entry name" value="Methyltransf_2"/>
    <property type="match status" value="1"/>
</dbReference>
<dbReference type="Pfam" id="PF08100">
    <property type="entry name" value="Dimerisation"/>
    <property type="match status" value="1"/>
</dbReference>
<evidence type="ECO:0000313" key="6">
    <source>
        <dbReference type="EMBL" id="KAF8467038.1"/>
    </source>
</evidence>
<feature type="domain" description="O-methyltransferase dimerisation" evidence="5">
    <location>
        <begin position="109"/>
        <end position="182"/>
    </location>
</feature>
<name>A0A9P5ML85_9AGAM</name>
<keyword evidence="7" id="KW-1185">Reference proteome</keyword>
<evidence type="ECO:0000259" key="4">
    <source>
        <dbReference type="Pfam" id="PF00891"/>
    </source>
</evidence>
<reference evidence="6" key="1">
    <citation type="submission" date="2019-10" db="EMBL/GenBank/DDBJ databases">
        <authorList>
            <consortium name="DOE Joint Genome Institute"/>
            <person name="Kuo A."/>
            <person name="Miyauchi S."/>
            <person name="Kiss E."/>
            <person name="Drula E."/>
            <person name="Kohler A."/>
            <person name="Sanchez-Garcia M."/>
            <person name="Andreopoulos B."/>
            <person name="Barry K.W."/>
            <person name="Bonito G."/>
            <person name="Buee M."/>
            <person name="Carver A."/>
            <person name="Chen C."/>
            <person name="Cichocki N."/>
            <person name="Clum A."/>
            <person name="Culley D."/>
            <person name="Crous P.W."/>
            <person name="Fauchery L."/>
            <person name="Girlanda M."/>
            <person name="Hayes R."/>
            <person name="Keri Z."/>
            <person name="LaButti K."/>
            <person name="Lipzen A."/>
            <person name="Lombard V."/>
            <person name="Magnuson J."/>
            <person name="Maillard F."/>
            <person name="Morin E."/>
            <person name="Murat C."/>
            <person name="Nolan M."/>
            <person name="Ohm R."/>
            <person name="Pangilinan J."/>
            <person name="Pereira M."/>
            <person name="Perotto S."/>
            <person name="Peter M."/>
            <person name="Riley R."/>
            <person name="Sitrit Y."/>
            <person name="Stielow B."/>
            <person name="Szollosi G."/>
            <person name="Zifcakova L."/>
            <person name="Stursova M."/>
            <person name="Spatafora J.W."/>
            <person name="Tedersoo L."/>
            <person name="Vaario L.-M."/>
            <person name="Yamada A."/>
            <person name="Yan M."/>
            <person name="Wang P."/>
            <person name="Xu J."/>
            <person name="Bruns T."/>
            <person name="Baldrian P."/>
            <person name="Vilgalys R."/>
            <person name="Henrissat B."/>
            <person name="Grigoriev I.V."/>
            <person name="Hibbett D."/>
            <person name="Nagy L.G."/>
            <person name="Martin F.M."/>
        </authorList>
    </citation>
    <scope>NUCLEOTIDE SEQUENCE</scope>
    <source>
        <strain evidence="6">Prilba</strain>
    </source>
</reference>
<dbReference type="Proteomes" id="UP000759537">
    <property type="component" value="Unassembled WGS sequence"/>
</dbReference>
<accession>A0A9P5ML85</accession>
<comment type="caution">
    <text evidence="6">The sequence shown here is derived from an EMBL/GenBank/DDBJ whole genome shotgun (WGS) entry which is preliminary data.</text>
</comment>
<dbReference type="InterPro" id="IPR012967">
    <property type="entry name" value="COMT_dimerisation"/>
</dbReference>
<dbReference type="SUPFAM" id="SSF53335">
    <property type="entry name" value="S-adenosyl-L-methionine-dependent methyltransferases"/>
    <property type="match status" value="1"/>
</dbReference>
<keyword evidence="3" id="KW-0949">S-adenosyl-L-methionine</keyword>
<feature type="domain" description="O-methyltransferase C-terminal" evidence="4">
    <location>
        <begin position="239"/>
        <end position="424"/>
    </location>
</feature>
<evidence type="ECO:0000256" key="3">
    <source>
        <dbReference type="ARBA" id="ARBA00022691"/>
    </source>
</evidence>
<dbReference type="PANTHER" id="PTHR43712">
    <property type="entry name" value="PUTATIVE (AFU_ORTHOLOGUE AFUA_4G14580)-RELATED"/>
    <property type="match status" value="1"/>
</dbReference>
<dbReference type="Gene3D" id="3.40.50.150">
    <property type="entry name" value="Vaccinia Virus protein VP39"/>
    <property type="match status" value="1"/>
</dbReference>
<dbReference type="InterPro" id="IPR036388">
    <property type="entry name" value="WH-like_DNA-bd_sf"/>
</dbReference>
<dbReference type="GO" id="GO:0046983">
    <property type="term" value="F:protein dimerization activity"/>
    <property type="evidence" value="ECO:0007669"/>
    <property type="project" value="InterPro"/>
</dbReference>
<dbReference type="PANTHER" id="PTHR43712:SF2">
    <property type="entry name" value="O-METHYLTRANSFERASE CICE"/>
    <property type="match status" value="1"/>
</dbReference>
<dbReference type="InterPro" id="IPR016461">
    <property type="entry name" value="COMT-like"/>
</dbReference>
<keyword evidence="2" id="KW-0808">Transferase</keyword>
<dbReference type="InterPro" id="IPR029063">
    <property type="entry name" value="SAM-dependent_MTases_sf"/>
</dbReference>
<evidence type="ECO:0000256" key="2">
    <source>
        <dbReference type="ARBA" id="ARBA00022679"/>
    </source>
</evidence>
<protein>
    <submittedName>
        <fullName evidence="6">S-adenosyl-L-methionine-dependent methyltransferase</fullName>
    </submittedName>
</protein>
<proteinExistence type="predicted"/>
<dbReference type="GO" id="GO:0032259">
    <property type="term" value="P:methylation"/>
    <property type="evidence" value="ECO:0007669"/>
    <property type="project" value="UniProtKB-KW"/>
</dbReference>
<dbReference type="AlphaFoldDB" id="A0A9P5ML85"/>
<reference evidence="6" key="2">
    <citation type="journal article" date="2020" name="Nat. Commun.">
        <title>Large-scale genome sequencing of mycorrhizal fungi provides insights into the early evolution of symbiotic traits.</title>
        <authorList>
            <person name="Miyauchi S."/>
            <person name="Kiss E."/>
            <person name="Kuo A."/>
            <person name="Drula E."/>
            <person name="Kohler A."/>
            <person name="Sanchez-Garcia M."/>
            <person name="Morin E."/>
            <person name="Andreopoulos B."/>
            <person name="Barry K.W."/>
            <person name="Bonito G."/>
            <person name="Buee M."/>
            <person name="Carver A."/>
            <person name="Chen C."/>
            <person name="Cichocki N."/>
            <person name="Clum A."/>
            <person name="Culley D."/>
            <person name="Crous P.W."/>
            <person name="Fauchery L."/>
            <person name="Girlanda M."/>
            <person name="Hayes R.D."/>
            <person name="Keri Z."/>
            <person name="LaButti K."/>
            <person name="Lipzen A."/>
            <person name="Lombard V."/>
            <person name="Magnuson J."/>
            <person name="Maillard F."/>
            <person name="Murat C."/>
            <person name="Nolan M."/>
            <person name="Ohm R.A."/>
            <person name="Pangilinan J."/>
            <person name="Pereira M.F."/>
            <person name="Perotto S."/>
            <person name="Peter M."/>
            <person name="Pfister S."/>
            <person name="Riley R."/>
            <person name="Sitrit Y."/>
            <person name="Stielow J.B."/>
            <person name="Szollosi G."/>
            <person name="Zifcakova L."/>
            <person name="Stursova M."/>
            <person name="Spatafora J.W."/>
            <person name="Tedersoo L."/>
            <person name="Vaario L.M."/>
            <person name="Yamada A."/>
            <person name="Yan M."/>
            <person name="Wang P."/>
            <person name="Xu J."/>
            <person name="Bruns T."/>
            <person name="Baldrian P."/>
            <person name="Vilgalys R."/>
            <person name="Dunand C."/>
            <person name="Henrissat B."/>
            <person name="Grigoriev I.V."/>
            <person name="Hibbett D."/>
            <person name="Nagy L.G."/>
            <person name="Martin F.M."/>
        </authorList>
    </citation>
    <scope>NUCLEOTIDE SEQUENCE</scope>
    <source>
        <strain evidence="6">Prilba</strain>
    </source>
</reference>
<dbReference type="InterPro" id="IPR036390">
    <property type="entry name" value="WH_DNA-bd_sf"/>
</dbReference>
<organism evidence="6 7">
    <name type="scientific">Russula ochroleuca</name>
    <dbReference type="NCBI Taxonomy" id="152965"/>
    <lineage>
        <taxon>Eukaryota</taxon>
        <taxon>Fungi</taxon>
        <taxon>Dikarya</taxon>
        <taxon>Basidiomycota</taxon>
        <taxon>Agaricomycotina</taxon>
        <taxon>Agaricomycetes</taxon>
        <taxon>Russulales</taxon>
        <taxon>Russulaceae</taxon>
        <taxon>Russula</taxon>
    </lineage>
</organism>
<gene>
    <name evidence="6" type="ORF">DFH94DRAFT_301023</name>
</gene>
<dbReference type="InterPro" id="IPR001077">
    <property type="entry name" value="COMT_C"/>
</dbReference>
<dbReference type="Gene3D" id="1.10.10.10">
    <property type="entry name" value="Winged helix-like DNA-binding domain superfamily/Winged helix DNA-binding domain"/>
    <property type="match status" value="1"/>
</dbReference>
<evidence type="ECO:0000256" key="1">
    <source>
        <dbReference type="ARBA" id="ARBA00022603"/>
    </source>
</evidence>
<dbReference type="PROSITE" id="PS51683">
    <property type="entry name" value="SAM_OMT_II"/>
    <property type="match status" value="1"/>
</dbReference>
<evidence type="ECO:0000259" key="5">
    <source>
        <dbReference type="Pfam" id="PF08100"/>
    </source>
</evidence>
<sequence>MSLSVPPPLSSQSATPIAQYAAGTVSQDALAELKALGNIIQSSIEQIEEVTTANSFTFPSPDSAFSPETEAPRMHPAVQSAGSLIASAAGQLITLVRPASLTLIDISIQYHVSTALRIAISTHVAEILRDAGPEGKRVMDIAQPTKVHPGKLARVLRLLATNHIFKEVSPDVFANNRLSSALDTGKSVEELLANPESKHIGTSGITSYIGHVLDISLKSSSYLTETLLDPEFAHAYDPNKAAFNKAYNVKEDVWSWIERPENRLYLVRFGAAMDGSKNASPANAILEGYDWEGLPEGSLVVDVGGGVGAQSLTIAQHHPQIRFVIQDRESVLGDATDYWKRNMPGALESGRVKIQGHSFFDPQPARHDDDNSEDASVFLLSKVLHDWADEYCLTILKHLRAAAGPKTQLLIVEQVMSFACDEPAARKIPGAELPAPPQPLLRNMGHAALNSYAMDLMMMGYFNGQERTITYLRDLLDKAGWKLTAVHFDEPSVRRFQKVIAVPV</sequence>
<dbReference type="SUPFAM" id="SSF46785">
    <property type="entry name" value="Winged helix' DNA-binding domain"/>
    <property type="match status" value="1"/>
</dbReference>